<dbReference type="RefSeq" id="WP_147164016.1">
    <property type="nucleotide sequence ID" value="NZ_BJZO01000056.1"/>
</dbReference>
<feature type="transmembrane region" description="Helical" evidence="1">
    <location>
        <begin position="84"/>
        <end position="104"/>
    </location>
</feature>
<keyword evidence="1" id="KW-1133">Transmembrane helix</keyword>
<feature type="transmembrane region" description="Helical" evidence="1">
    <location>
        <begin position="110"/>
        <end position="128"/>
    </location>
</feature>
<feature type="transmembrane region" description="Helical" evidence="1">
    <location>
        <begin position="52"/>
        <end position="72"/>
    </location>
</feature>
<evidence type="ECO:0000313" key="2">
    <source>
        <dbReference type="EMBL" id="GEO81998.1"/>
    </source>
</evidence>
<dbReference type="OrthoDB" id="7358483at2"/>
<protein>
    <submittedName>
        <fullName evidence="2">Uncharacterized protein</fullName>
    </submittedName>
</protein>
<feature type="transmembrane region" description="Helical" evidence="1">
    <location>
        <begin position="7"/>
        <end position="28"/>
    </location>
</feature>
<sequence length="275" mass="28691">MSVPHALANLIALTAAVTLAGLLGIPVYDEIQHVIARASQTEGMIINPLDSLGFYGVGPLSGLTLFVVTAPLTISVAPTLLTKIIGVGGAFLGSAGMSAVMVLAGRGQTVGAALLGIVALLILVALFAQQGRMQRAKTLATERLRRDVVRLITGITRCHASPTPESDQAATPDVSVLANRRALSGLVERMALGVVWQAATNGDPWTFAQQVQDGLADLAQDFEGNRRADPEGIAARTAQACARRVGGFLNGSDLDPTWDEILAPADRARPSTRNA</sequence>
<keyword evidence="3" id="KW-1185">Reference proteome</keyword>
<accession>A0A512H9A4</accession>
<dbReference type="EMBL" id="BJZO01000056">
    <property type="protein sequence ID" value="GEO81998.1"/>
    <property type="molecule type" value="Genomic_DNA"/>
</dbReference>
<proteinExistence type="predicted"/>
<evidence type="ECO:0000256" key="1">
    <source>
        <dbReference type="SAM" id="Phobius"/>
    </source>
</evidence>
<reference evidence="2 3" key="1">
    <citation type="submission" date="2019-07" db="EMBL/GenBank/DDBJ databases">
        <title>Whole genome shotgun sequence of Rhodospirillum oryzae NBRC 107573.</title>
        <authorList>
            <person name="Hosoyama A."/>
            <person name="Uohara A."/>
            <person name="Ohji S."/>
            <person name="Ichikawa N."/>
        </authorList>
    </citation>
    <scope>NUCLEOTIDE SEQUENCE [LARGE SCALE GENOMIC DNA]</scope>
    <source>
        <strain evidence="2 3">NBRC 107573</strain>
    </source>
</reference>
<organism evidence="2 3">
    <name type="scientific">Pararhodospirillum oryzae</name>
    <dbReference type="NCBI Taxonomy" id="478448"/>
    <lineage>
        <taxon>Bacteria</taxon>
        <taxon>Pseudomonadati</taxon>
        <taxon>Pseudomonadota</taxon>
        <taxon>Alphaproteobacteria</taxon>
        <taxon>Rhodospirillales</taxon>
        <taxon>Rhodospirillaceae</taxon>
        <taxon>Pararhodospirillum</taxon>
    </lineage>
</organism>
<dbReference type="Proteomes" id="UP000321567">
    <property type="component" value="Unassembled WGS sequence"/>
</dbReference>
<comment type="caution">
    <text evidence="2">The sequence shown here is derived from an EMBL/GenBank/DDBJ whole genome shotgun (WGS) entry which is preliminary data.</text>
</comment>
<evidence type="ECO:0000313" key="3">
    <source>
        <dbReference type="Proteomes" id="UP000321567"/>
    </source>
</evidence>
<dbReference type="AlphaFoldDB" id="A0A512H9A4"/>
<gene>
    <name evidence="2" type="ORF">ROR02_21290</name>
</gene>
<keyword evidence="1" id="KW-0812">Transmembrane</keyword>
<name>A0A512H9A4_9PROT</name>
<keyword evidence="1" id="KW-0472">Membrane</keyword>